<keyword evidence="3" id="KW-1185">Reference proteome</keyword>
<feature type="compositionally biased region" description="Basic and acidic residues" evidence="1">
    <location>
        <begin position="12"/>
        <end position="23"/>
    </location>
</feature>
<feature type="region of interest" description="Disordered" evidence="1">
    <location>
        <begin position="1"/>
        <end position="48"/>
    </location>
</feature>
<name>A0A4U3LT65_9ACTN</name>
<dbReference type="AlphaFoldDB" id="A0A4U3LT65"/>
<reference evidence="2 3" key="1">
    <citation type="submission" date="2019-04" db="EMBL/GenBank/DDBJ databases">
        <title>Herbidospora sp. NEAU-GS14.nov., a novel actinomycete isolated from soil.</title>
        <authorList>
            <person name="Han L."/>
        </authorList>
    </citation>
    <scope>NUCLEOTIDE SEQUENCE [LARGE SCALE GENOMIC DNA]</scope>
    <source>
        <strain evidence="2 3">NEAU-GS14</strain>
    </source>
</reference>
<evidence type="ECO:0000256" key="1">
    <source>
        <dbReference type="SAM" id="MobiDB-lite"/>
    </source>
</evidence>
<dbReference type="RefSeq" id="WP_137251792.1">
    <property type="nucleotide sequence ID" value="NZ_SZQA01000072.1"/>
</dbReference>
<dbReference type="EMBL" id="SZQA01000072">
    <property type="protein sequence ID" value="TKK78659.1"/>
    <property type="molecule type" value="Genomic_DNA"/>
</dbReference>
<evidence type="ECO:0000313" key="2">
    <source>
        <dbReference type="EMBL" id="TKK78659.1"/>
    </source>
</evidence>
<evidence type="ECO:0000313" key="3">
    <source>
        <dbReference type="Proteomes" id="UP000308705"/>
    </source>
</evidence>
<protein>
    <submittedName>
        <fullName evidence="2">Uncharacterized protein</fullName>
    </submittedName>
</protein>
<sequence>MDQDHHHAHQHGGQDRGQHDEGHLGPADLPLEAAPGHAVAGGVEPVDAGGEGAVVLTEVAGHLGQDALVIHRGSRAG</sequence>
<dbReference type="Proteomes" id="UP000308705">
    <property type="component" value="Unassembled WGS sequence"/>
</dbReference>
<dbReference type="OrthoDB" id="9960874at2"/>
<feature type="compositionally biased region" description="Basic residues" evidence="1">
    <location>
        <begin position="1"/>
        <end position="10"/>
    </location>
</feature>
<comment type="caution">
    <text evidence="2">The sequence shown here is derived from an EMBL/GenBank/DDBJ whole genome shotgun (WGS) entry which is preliminary data.</text>
</comment>
<proteinExistence type="predicted"/>
<organism evidence="2 3">
    <name type="scientific">Herbidospora galbida</name>
    <dbReference type="NCBI Taxonomy" id="2575442"/>
    <lineage>
        <taxon>Bacteria</taxon>
        <taxon>Bacillati</taxon>
        <taxon>Actinomycetota</taxon>
        <taxon>Actinomycetes</taxon>
        <taxon>Streptosporangiales</taxon>
        <taxon>Streptosporangiaceae</taxon>
        <taxon>Herbidospora</taxon>
    </lineage>
</organism>
<accession>A0A4U3LT65</accession>
<gene>
    <name evidence="2" type="ORF">FDA94_37610</name>
</gene>